<organism evidence="3">
    <name type="scientific">Candidatus Kentrum sp. DK</name>
    <dbReference type="NCBI Taxonomy" id="2126562"/>
    <lineage>
        <taxon>Bacteria</taxon>
        <taxon>Pseudomonadati</taxon>
        <taxon>Pseudomonadota</taxon>
        <taxon>Gammaproteobacteria</taxon>
        <taxon>Candidatus Kentrum</taxon>
    </lineage>
</organism>
<protein>
    <submittedName>
        <fullName evidence="3">Transposase IS66 family protein</fullName>
    </submittedName>
</protein>
<evidence type="ECO:0000313" key="3">
    <source>
        <dbReference type="EMBL" id="VFJ70607.1"/>
    </source>
</evidence>
<accession>A0A450TR22</accession>
<gene>
    <name evidence="3" type="ORF">BECKDK2373B_GA0170837_12901</name>
</gene>
<keyword evidence="1" id="KW-0812">Transmembrane</keyword>
<keyword evidence="1" id="KW-1133">Transmembrane helix</keyword>
<sequence length="235" mass="27416">MYADETTHKEKKTLLWLWVFVTRFSVLYFIGYRSAEIITNLLGETYTGWLMSDGYQVYRKYSNRLRCWAHLMRKAKGLEESLDIKGQRFGRRVHEIFKILTKAVYQAREGPPHGDLRKIHGKLLGELHDLCEAMKTSSHEKTRALAGELLNDWDSVFTVLSHPHLPLTNNEAERMLRHLVILRRITYGTRSENGTRALALLASVVETCRRRKVSPWSYLADVPHIDLKSYYFSIC</sequence>
<dbReference type="PANTHER" id="PTHR33678">
    <property type="entry name" value="BLL1576 PROTEIN"/>
    <property type="match status" value="1"/>
</dbReference>
<evidence type="ECO:0000259" key="2">
    <source>
        <dbReference type="Pfam" id="PF03050"/>
    </source>
</evidence>
<feature type="domain" description="Transposase IS66 central" evidence="2">
    <location>
        <begin position="2"/>
        <end position="196"/>
    </location>
</feature>
<proteinExistence type="predicted"/>
<keyword evidence="1" id="KW-0472">Membrane</keyword>
<dbReference type="EMBL" id="CAADEX010000290">
    <property type="protein sequence ID" value="VFJ70607.1"/>
    <property type="molecule type" value="Genomic_DNA"/>
</dbReference>
<dbReference type="Pfam" id="PF03050">
    <property type="entry name" value="DDE_Tnp_IS66"/>
    <property type="match status" value="1"/>
</dbReference>
<reference evidence="3" key="1">
    <citation type="submission" date="2019-02" db="EMBL/GenBank/DDBJ databases">
        <authorList>
            <person name="Gruber-Vodicka R. H."/>
            <person name="Seah K. B. B."/>
        </authorList>
    </citation>
    <scope>NUCLEOTIDE SEQUENCE</scope>
    <source>
        <strain evidence="3">BECK_DK47</strain>
    </source>
</reference>
<dbReference type="PANTHER" id="PTHR33678:SF2">
    <property type="match status" value="1"/>
</dbReference>
<evidence type="ECO:0000256" key="1">
    <source>
        <dbReference type="SAM" id="Phobius"/>
    </source>
</evidence>
<dbReference type="InterPro" id="IPR004291">
    <property type="entry name" value="Transposase_IS66_central"/>
</dbReference>
<dbReference type="InterPro" id="IPR052344">
    <property type="entry name" value="Transposase-related"/>
</dbReference>
<dbReference type="AlphaFoldDB" id="A0A450TR22"/>
<feature type="transmembrane region" description="Helical" evidence="1">
    <location>
        <begin position="15"/>
        <end position="32"/>
    </location>
</feature>
<name>A0A450TR22_9GAMM</name>